<accession>A0A420FJL9</accession>
<comment type="caution">
    <text evidence="2">The sequence shown here is derived from an EMBL/GenBank/DDBJ whole genome shotgun (WGS) entry which is preliminary data.</text>
</comment>
<dbReference type="InterPro" id="IPR037523">
    <property type="entry name" value="VOC_core"/>
</dbReference>
<organism evidence="2 3">
    <name type="scientific">Sphingobacterium siyangense</name>
    <dbReference type="NCBI Taxonomy" id="459529"/>
    <lineage>
        <taxon>Bacteria</taxon>
        <taxon>Pseudomonadati</taxon>
        <taxon>Bacteroidota</taxon>
        <taxon>Sphingobacteriia</taxon>
        <taxon>Sphingobacteriales</taxon>
        <taxon>Sphingobacteriaceae</taxon>
        <taxon>Sphingobacterium</taxon>
    </lineage>
</organism>
<reference evidence="2 3" key="1">
    <citation type="submission" date="2016-07" db="EMBL/GenBank/DDBJ databases">
        <title>Genome analysis of Sphingobacterium siyangense T12B17.</title>
        <authorList>
            <person name="Xu D."/>
            <person name="Su Y."/>
            <person name="Zheng S."/>
        </authorList>
    </citation>
    <scope>NUCLEOTIDE SEQUENCE [LARGE SCALE GENOMIC DNA]</scope>
    <source>
        <strain evidence="2 3">T12B17</strain>
    </source>
</reference>
<dbReference type="Pfam" id="PF00903">
    <property type="entry name" value="Glyoxalase"/>
    <property type="match status" value="1"/>
</dbReference>
<feature type="domain" description="VOC" evidence="1">
    <location>
        <begin position="2"/>
        <end position="118"/>
    </location>
</feature>
<dbReference type="EMBL" id="MCAQ01000026">
    <property type="protein sequence ID" value="RKF33113.1"/>
    <property type="molecule type" value="Genomic_DNA"/>
</dbReference>
<sequence>MNYKSLNPILYTKNLDQTIQFYTEKLEFTCVEKNEALHWALLQSGTIEIMFSYPVEGIAFETAQFTGSFYFNIDAVDILWEELKDNVRICYEIETFEWGMREFAIYDNNGYVLQFGQETT</sequence>
<gene>
    <name evidence="2" type="ORF">BCY89_12810</name>
</gene>
<dbReference type="Proteomes" id="UP000286402">
    <property type="component" value="Unassembled WGS sequence"/>
</dbReference>
<evidence type="ECO:0000313" key="3">
    <source>
        <dbReference type="Proteomes" id="UP000286402"/>
    </source>
</evidence>
<dbReference type="RefSeq" id="WP_120335390.1">
    <property type="nucleotide sequence ID" value="NZ_MCAQ01000026.1"/>
</dbReference>
<keyword evidence="3" id="KW-1185">Reference proteome</keyword>
<dbReference type="SUPFAM" id="SSF54593">
    <property type="entry name" value="Glyoxalase/Bleomycin resistance protein/Dihydroxybiphenyl dioxygenase"/>
    <property type="match status" value="1"/>
</dbReference>
<dbReference type="Gene3D" id="3.10.180.10">
    <property type="entry name" value="2,3-Dihydroxybiphenyl 1,2-Dioxygenase, domain 1"/>
    <property type="match status" value="1"/>
</dbReference>
<dbReference type="InterPro" id="IPR029068">
    <property type="entry name" value="Glyas_Bleomycin-R_OHBP_Dase"/>
</dbReference>
<protein>
    <submittedName>
        <fullName evidence="2">Glyoxalase</fullName>
    </submittedName>
</protein>
<proteinExistence type="predicted"/>
<evidence type="ECO:0000259" key="1">
    <source>
        <dbReference type="PROSITE" id="PS51819"/>
    </source>
</evidence>
<name>A0A420FJL9_9SPHI</name>
<dbReference type="PROSITE" id="PS51819">
    <property type="entry name" value="VOC"/>
    <property type="match status" value="1"/>
</dbReference>
<evidence type="ECO:0000313" key="2">
    <source>
        <dbReference type="EMBL" id="RKF33113.1"/>
    </source>
</evidence>
<dbReference type="InterPro" id="IPR004360">
    <property type="entry name" value="Glyas_Fos-R_dOase_dom"/>
</dbReference>
<dbReference type="AlphaFoldDB" id="A0A420FJL9"/>